<evidence type="ECO:0000313" key="3">
    <source>
        <dbReference type="Proteomes" id="UP000252519"/>
    </source>
</evidence>
<proteinExistence type="predicted"/>
<keyword evidence="1" id="KW-1133">Transmembrane helix</keyword>
<protein>
    <recommendedName>
        <fullName evidence="4">G-protein coupled receptors family 1 profile domain-containing protein</fullName>
    </recommendedName>
</protein>
<evidence type="ECO:0000256" key="1">
    <source>
        <dbReference type="SAM" id="Phobius"/>
    </source>
</evidence>
<feature type="transmembrane region" description="Helical" evidence="1">
    <location>
        <begin position="94"/>
        <end position="117"/>
    </location>
</feature>
<dbReference type="InterPro" id="IPR019422">
    <property type="entry name" value="7TM_GPCR_serpentine_rcpt_Srh"/>
</dbReference>
<dbReference type="PANTHER" id="PTHR46891">
    <property type="entry name" value="SERPENTINE RECEPTOR, CLASS H-RELATED"/>
    <property type="match status" value="1"/>
</dbReference>
<feature type="transmembrane region" description="Helical" evidence="1">
    <location>
        <begin position="137"/>
        <end position="159"/>
    </location>
</feature>
<keyword evidence="3" id="KW-1185">Reference proteome</keyword>
<organism evidence="2 3">
    <name type="scientific">Ancylostoma caninum</name>
    <name type="common">Dog hookworm</name>
    <dbReference type="NCBI Taxonomy" id="29170"/>
    <lineage>
        <taxon>Eukaryota</taxon>
        <taxon>Metazoa</taxon>
        <taxon>Ecdysozoa</taxon>
        <taxon>Nematoda</taxon>
        <taxon>Chromadorea</taxon>
        <taxon>Rhabditida</taxon>
        <taxon>Rhabditina</taxon>
        <taxon>Rhabditomorpha</taxon>
        <taxon>Strongyloidea</taxon>
        <taxon>Ancylostomatidae</taxon>
        <taxon>Ancylostomatinae</taxon>
        <taxon>Ancylostoma</taxon>
    </lineage>
</organism>
<sequence length="191" mass="21946">MDMFKNFVDDPPVYLFMVHFSCIYIAPLFLTAVFCIISTSSGMSRVMKYFLLYHAFLSFTSALLLSAGSTPVLYTGLLGGYPRGFCKAFKVPTGVQLAMVYISQMFTALSVAILFYIRYDAILPHNHRLKPRRILIVSFFCFNHVLLLILVPLGVYWLIPDQKTAKRAILEVCLIFAHWLYSHVNWLYPHN</sequence>
<keyword evidence="1" id="KW-0812">Transmembrane</keyword>
<keyword evidence="1" id="KW-0472">Membrane</keyword>
<name>A0A368H959_ANCCA</name>
<accession>A0A368H959</accession>
<feature type="transmembrane region" description="Helical" evidence="1">
    <location>
        <begin position="49"/>
        <end position="74"/>
    </location>
</feature>
<evidence type="ECO:0008006" key="4">
    <source>
        <dbReference type="Google" id="ProtNLM"/>
    </source>
</evidence>
<feature type="transmembrane region" description="Helical" evidence="1">
    <location>
        <begin position="12"/>
        <end position="37"/>
    </location>
</feature>
<evidence type="ECO:0000313" key="2">
    <source>
        <dbReference type="EMBL" id="RCN53132.1"/>
    </source>
</evidence>
<reference evidence="2 3" key="1">
    <citation type="submission" date="2014-10" db="EMBL/GenBank/DDBJ databases">
        <title>Draft genome of the hookworm Ancylostoma caninum.</title>
        <authorList>
            <person name="Mitreva M."/>
        </authorList>
    </citation>
    <scope>NUCLEOTIDE SEQUENCE [LARGE SCALE GENOMIC DNA]</scope>
    <source>
        <strain evidence="2 3">Baltimore</strain>
    </source>
</reference>
<gene>
    <name evidence="2" type="ORF">ANCCAN_00685</name>
</gene>
<dbReference type="Proteomes" id="UP000252519">
    <property type="component" value="Unassembled WGS sequence"/>
</dbReference>
<comment type="caution">
    <text evidence="2">The sequence shown here is derived from an EMBL/GenBank/DDBJ whole genome shotgun (WGS) entry which is preliminary data.</text>
</comment>
<dbReference type="AlphaFoldDB" id="A0A368H959"/>
<dbReference type="OrthoDB" id="5872351at2759"/>
<dbReference type="Pfam" id="PF10318">
    <property type="entry name" value="7TM_GPCR_Srh"/>
    <property type="match status" value="1"/>
</dbReference>
<dbReference type="EMBL" id="JOJR01000003">
    <property type="protein sequence ID" value="RCN53132.1"/>
    <property type="molecule type" value="Genomic_DNA"/>
</dbReference>